<proteinExistence type="predicted"/>
<reference evidence="2" key="1">
    <citation type="submission" date="2016-06" db="EMBL/GenBank/DDBJ databases">
        <title>Parallel loss of symbiosis genes in relatives of nitrogen-fixing non-legume Parasponia.</title>
        <authorList>
            <person name="Van Velzen R."/>
            <person name="Holmer R."/>
            <person name="Bu F."/>
            <person name="Rutten L."/>
            <person name="Van Zeijl A."/>
            <person name="Liu W."/>
            <person name="Santuari L."/>
            <person name="Cao Q."/>
            <person name="Sharma T."/>
            <person name="Shen D."/>
            <person name="Roswanjaya Y."/>
            <person name="Wardhani T."/>
            <person name="Kalhor M.S."/>
            <person name="Jansen J."/>
            <person name="Van den Hoogen J."/>
            <person name="Gungor B."/>
            <person name="Hartog M."/>
            <person name="Hontelez J."/>
            <person name="Verver J."/>
            <person name="Yang W.-C."/>
            <person name="Schijlen E."/>
            <person name="Repin R."/>
            <person name="Schilthuizen M."/>
            <person name="Schranz E."/>
            <person name="Heidstra R."/>
            <person name="Miyata K."/>
            <person name="Fedorova E."/>
            <person name="Kohlen W."/>
            <person name="Bisseling T."/>
            <person name="Smit S."/>
            <person name="Geurts R."/>
        </authorList>
    </citation>
    <scope>NUCLEOTIDE SEQUENCE [LARGE SCALE GENOMIC DNA]</scope>
    <source>
        <strain evidence="2">cv. WU1-14</strain>
    </source>
</reference>
<evidence type="ECO:0000313" key="2">
    <source>
        <dbReference type="Proteomes" id="UP000237105"/>
    </source>
</evidence>
<organism evidence="1 2">
    <name type="scientific">Parasponia andersonii</name>
    <name type="common">Sponia andersonii</name>
    <dbReference type="NCBI Taxonomy" id="3476"/>
    <lineage>
        <taxon>Eukaryota</taxon>
        <taxon>Viridiplantae</taxon>
        <taxon>Streptophyta</taxon>
        <taxon>Embryophyta</taxon>
        <taxon>Tracheophyta</taxon>
        <taxon>Spermatophyta</taxon>
        <taxon>Magnoliopsida</taxon>
        <taxon>eudicotyledons</taxon>
        <taxon>Gunneridae</taxon>
        <taxon>Pentapetalae</taxon>
        <taxon>rosids</taxon>
        <taxon>fabids</taxon>
        <taxon>Rosales</taxon>
        <taxon>Cannabaceae</taxon>
        <taxon>Parasponia</taxon>
    </lineage>
</organism>
<keyword evidence="2" id="KW-1185">Reference proteome</keyword>
<accession>A0A2P5A5B2</accession>
<dbReference type="Proteomes" id="UP000237105">
    <property type="component" value="Unassembled WGS sequence"/>
</dbReference>
<dbReference type="EMBL" id="JXTB01000944">
    <property type="protein sequence ID" value="PON31720.1"/>
    <property type="molecule type" value="Genomic_DNA"/>
</dbReference>
<dbReference type="AlphaFoldDB" id="A0A2P5A5B2"/>
<evidence type="ECO:0000313" key="1">
    <source>
        <dbReference type="EMBL" id="PON31720.1"/>
    </source>
</evidence>
<gene>
    <name evidence="1" type="ORF">PanWU01x14_367540</name>
</gene>
<name>A0A2P5A5B2_PARAD</name>
<protein>
    <submittedName>
        <fullName evidence="1">Uncharacterized protein</fullName>
    </submittedName>
</protein>
<comment type="caution">
    <text evidence="1">The sequence shown here is derived from an EMBL/GenBank/DDBJ whole genome shotgun (WGS) entry which is preliminary data.</text>
</comment>
<sequence>MIIMEDECHQNRKIFLFRISSKASNLHSEEGFPQYFWNRNPRRQSREKDIVCQWRSAGFSLRLLMLYPFPWYRFGIVLFSRYVMPGSSSCTLVLIIGKYQNQEKEYVGLDSY</sequence>